<dbReference type="InterPro" id="IPR022742">
    <property type="entry name" value="Hydrolase_4"/>
</dbReference>
<evidence type="ECO:0000259" key="3">
    <source>
        <dbReference type="Pfam" id="PF12146"/>
    </source>
</evidence>
<dbReference type="SUPFAM" id="SSF53474">
    <property type="entry name" value="alpha/beta-Hydrolases"/>
    <property type="match status" value="1"/>
</dbReference>
<organism evidence="4 5">
    <name type="scientific">Massilia varians</name>
    <dbReference type="NCBI Taxonomy" id="457921"/>
    <lineage>
        <taxon>Bacteria</taxon>
        <taxon>Pseudomonadati</taxon>
        <taxon>Pseudomonadota</taxon>
        <taxon>Betaproteobacteria</taxon>
        <taxon>Burkholderiales</taxon>
        <taxon>Oxalobacteraceae</taxon>
        <taxon>Telluria group</taxon>
        <taxon>Massilia</taxon>
    </lineage>
</organism>
<dbReference type="InterPro" id="IPR029058">
    <property type="entry name" value="AB_hydrolase_fold"/>
</dbReference>
<reference evidence="4" key="1">
    <citation type="submission" date="2022-11" db="EMBL/GenBank/DDBJ databases">
        <title>Isolation and characterization of PLA-degrading bacterium Massilia sp. from Antarctic soil.</title>
        <authorList>
            <person name="Sato K."/>
            <person name="Gomez-Fuentes C."/>
            <person name="Ahmad S.A."/>
            <person name="Zulkharnain A."/>
        </authorList>
    </citation>
    <scope>NUCLEOTIDE SEQUENCE</scope>
    <source>
        <strain evidence="4">N-3</strain>
    </source>
</reference>
<dbReference type="PROSITE" id="PS00708">
    <property type="entry name" value="PRO_ENDOPEP_SER"/>
    <property type="match status" value="1"/>
</dbReference>
<name>A0ABM8C4N9_9BURK</name>
<protein>
    <submittedName>
        <fullName evidence="4">Lipoprotein</fullName>
    </submittedName>
</protein>
<evidence type="ECO:0000313" key="4">
    <source>
        <dbReference type="EMBL" id="BDT58168.1"/>
    </source>
</evidence>
<feature type="chain" id="PRO_5045555342" evidence="2">
    <location>
        <begin position="22"/>
        <end position="466"/>
    </location>
</feature>
<dbReference type="PANTHER" id="PTHR43265">
    <property type="entry name" value="ESTERASE ESTD"/>
    <property type="match status" value="1"/>
</dbReference>
<evidence type="ECO:0000313" key="5">
    <source>
        <dbReference type="Proteomes" id="UP001163336"/>
    </source>
</evidence>
<keyword evidence="2" id="KW-0732">Signal</keyword>
<dbReference type="Pfam" id="PF12146">
    <property type="entry name" value="Hydrolase_4"/>
    <property type="match status" value="1"/>
</dbReference>
<dbReference type="EMBL" id="AP026966">
    <property type="protein sequence ID" value="BDT58168.1"/>
    <property type="molecule type" value="Genomic_DNA"/>
</dbReference>
<dbReference type="PANTHER" id="PTHR43265:SF1">
    <property type="entry name" value="ESTERASE ESTD"/>
    <property type="match status" value="1"/>
</dbReference>
<evidence type="ECO:0000256" key="2">
    <source>
        <dbReference type="SAM" id="SignalP"/>
    </source>
</evidence>
<dbReference type="RefSeq" id="WP_281913518.1">
    <property type="nucleotide sequence ID" value="NZ_AP026966.1"/>
</dbReference>
<sequence>MKSTLLGLLASFALAAGPAHAVDASGHWKGRIADSLNVQLEFARAADGRWEGKLAVPQQGFKTPVEQLEVGAEQLGFRLPQLNAGFTARWSEQDQAWIGTWSQNGQTLPLRLERTDAAALKPKRPQLEAIAARQPSYASVEVGFANPAGGHVLAGTLTVPQGKGPFPAVVLVHGSGPVDRDETVREHKPFLVLADHLSRQGIAVLRYDKRGVGKSGGVYKLATTQDFATDAEAALAFLRGRPEIDAKRIGMLGHSEGGMIAPMVAARDPGLAFVVMLAAPGVRGELLMVEQIALGTKAAGMPDEAVARERELNRAVFAAILAEPSPALAGEKARRMMEAAERDGLLSPGTAAARASLFASPWFHAFLRHEPGPVLRAVRQPILVLNGERDLQVPAAMNLAAIRTALAGNGRAVVKELPALNHLDQTARTGAGSEYAEIEESLAPLALDTVSDWILARVKAPRDSIK</sequence>
<accession>A0ABM8C4N9</accession>
<dbReference type="InterPro" id="IPR053145">
    <property type="entry name" value="AB_hydrolase_Est10"/>
</dbReference>
<proteinExistence type="predicted"/>
<gene>
    <name evidence="4" type="ORF">MasN3_16620</name>
</gene>
<evidence type="ECO:0000256" key="1">
    <source>
        <dbReference type="ARBA" id="ARBA00022801"/>
    </source>
</evidence>
<keyword evidence="1" id="KW-0378">Hydrolase</keyword>
<keyword evidence="4" id="KW-0449">Lipoprotein</keyword>
<dbReference type="Gene3D" id="3.40.50.1820">
    <property type="entry name" value="alpha/beta hydrolase"/>
    <property type="match status" value="1"/>
</dbReference>
<dbReference type="Proteomes" id="UP001163336">
    <property type="component" value="Chromosome"/>
</dbReference>
<feature type="domain" description="Serine aminopeptidase S33" evidence="3">
    <location>
        <begin position="191"/>
        <end position="396"/>
    </location>
</feature>
<feature type="signal peptide" evidence="2">
    <location>
        <begin position="1"/>
        <end position="21"/>
    </location>
</feature>
<dbReference type="InterPro" id="IPR002471">
    <property type="entry name" value="Pept_S9_AS"/>
</dbReference>
<keyword evidence="5" id="KW-1185">Reference proteome</keyword>